<gene>
    <name evidence="3" type="ORF">SAMN02745704_00974</name>
</gene>
<dbReference type="Gene3D" id="2.40.10.220">
    <property type="entry name" value="predicted glycosyltransferase like domains"/>
    <property type="match status" value="1"/>
</dbReference>
<dbReference type="EMBL" id="FUYC01000003">
    <property type="protein sequence ID" value="SKA77349.1"/>
    <property type="molecule type" value="Genomic_DNA"/>
</dbReference>
<reference evidence="3 4" key="1">
    <citation type="submission" date="2017-02" db="EMBL/GenBank/DDBJ databases">
        <authorList>
            <person name="Peterson S.W."/>
        </authorList>
    </citation>
    <scope>NUCLEOTIDE SEQUENCE [LARGE SCALE GENOMIC DNA]</scope>
    <source>
        <strain evidence="3 4">DSM 16080</strain>
    </source>
</reference>
<proteinExistence type="predicted"/>
<feature type="domain" description="PilZ" evidence="2">
    <location>
        <begin position="61"/>
        <end position="159"/>
    </location>
</feature>
<evidence type="ECO:0000259" key="2">
    <source>
        <dbReference type="Pfam" id="PF07238"/>
    </source>
</evidence>
<organism evidence="3 4">
    <name type="scientific">Paucidesulfovibrio gracilis DSM 16080</name>
    <dbReference type="NCBI Taxonomy" id="1121449"/>
    <lineage>
        <taxon>Bacteria</taxon>
        <taxon>Pseudomonadati</taxon>
        <taxon>Thermodesulfobacteriota</taxon>
        <taxon>Desulfovibrionia</taxon>
        <taxon>Desulfovibrionales</taxon>
        <taxon>Desulfovibrionaceae</taxon>
        <taxon>Paucidesulfovibrio</taxon>
    </lineage>
</organism>
<dbReference type="SUPFAM" id="SSF141371">
    <property type="entry name" value="PilZ domain-like"/>
    <property type="match status" value="1"/>
</dbReference>
<dbReference type="Proteomes" id="UP000190027">
    <property type="component" value="Unassembled WGS sequence"/>
</dbReference>
<evidence type="ECO:0000256" key="1">
    <source>
        <dbReference type="SAM" id="Coils"/>
    </source>
</evidence>
<sequence>MENLNVTIALPPKLAYALSELAESQNITFSTLVRTVLEQHLRQEEEVEIKKQAAQEQNDQEKRKYARKQVAVPTAIRFKTGGSIDEGQIEMVNISLGGALLSLPASHPLLKEMVNHPETFDLVITLPEEKNPVSFTSKASRVKKNRDKVQIGVSFDEYSYYDFIKLYNFLG</sequence>
<protein>
    <submittedName>
        <fullName evidence="3">PilZ domain-containing protein</fullName>
    </submittedName>
</protein>
<dbReference type="OrthoDB" id="9832283at2"/>
<keyword evidence="4" id="KW-1185">Reference proteome</keyword>
<dbReference type="AlphaFoldDB" id="A0A1T4WJI7"/>
<dbReference type="CDD" id="cd21631">
    <property type="entry name" value="RHH_CopG_NikR-like"/>
    <property type="match status" value="1"/>
</dbReference>
<evidence type="ECO:0000313" key="3">
    <source>
        <dbReference type="EMBL" id="SKA77349.1"/>
    </source>
</evidence>
<feature type="coiled-coil region" evidence="1">
    <location>
        <begin position="37"/>
        <end position="71"/>
    </location>
</feature>
<accession>A0A1T4WJI7</accession>
<keyword evidence="1" id="KW-0175">Coiled coil</keyword>
<dbReference type="GO" id="GO:0035438">
    <property type="term" value="F:cyclic-di-GMP binding"/>
    <property type="evidence" value="ECO:0007669"/>
    <property type="project" value="InterPro"/>
</dbReference>
<dbReference type="Pfam" id="PF07238">
    <property type="entry name" value="PilZ"/>
    <property type="match status" value="1"/>
</dbReference>
<dbReference type="RefSeq" id="WP_078716558.1">
    <property type="nucleotide sequence ID" value="NZ_FUYC01000003.1"/>
</dbReference>
<evidence type="ECO:0000313" key="4">
    <source>
        <dbReference type="Proteomes" id="UP000190027"/>
    </source>
</evidence>
<dbReference type="STRING" id="1121449.SAMN02745704_00974"/>
<dbReference type="InterPro" id="IPR009875">
    <property type="entry name" value="PilZ_domain"/>
</dbReference>
<name>A0A1T4WJI7_9BACT</name>